<dbReference type="SUPFAM" id="SSF51230">
    <property type="entry name" value="Single hybrid motif"/>
    <property type="match status" value="1"/>
</dbReference>
<evidence type="ECO:0000259" key="9">
    <source>
        <dbReference type="PROSITE" id="PS50968"/>
    </source>
</evidence>
<keyword evidence="7" id="KW-0092">Biotin</keyword>
<dbReference type="CDD" id="cd06850">
    <property type="entry name" value="biotinyl_domain"/>
    <property type="match status" value="1"/>
</dbReference>
<dbReference type="NCBIfam" id="TIGR00531">
    <property type="entry name" value="BCCP"/>
    <property type="match status" value="1"/>
</dbReference>
<keyword evidence="4" id="KW-0276">Fatty acid metabolism</keyword>
<dbReference type="PANTHER" id="PTHR45266">
    <property type="entry name" value="OXALOACETATE DECARBOXYLASE ALPHA CHAIN"/>
    <property type="match status" value="1"/>
</dbReference>
<keyword evidence="3" id="KW-0444">Lipid biosynthesis</keyword>
<evidence type="ECO:0000256" key="3">
    <source>
        <dbReference type="ARBA" id="ARBA00022516"/>
    </source>
</evidence>
<dbReference type="PROSITE" id="PS50968">
    <property type="entry name" value="BIOTINYL_LIPOYL"/>
    <property type="match status" value="1"/>
</dbReference>
<name>H5SKV8_9ZZZZ</name>
<evidence type="ECO:0000256" key="7">
    <source>
        <dbReference type="ARBA" id="ARBA00023267"/>
    </source>
</evidence>
<dbReference type="InterPro" id="IPR000089">
    <property type="entry name" value="Biotin_lipoyl"/>
</dbReference>
<dbReference type="GO" id="GO:0006633">
    <property type="term" value="P:fatty acid biosynthetic process"/>
    <property type="evidence" value="ECO:0007669"/>
    <property type="project" value="UniProtKB-UniPathway"/>
</dbReference>
<dbReference type="EMBL" id="AP011758">
    <property type="protein sequence ID" value="BAL56794.1"/>
    <property type="molecule type" value="Genomic_DNA"/>
</dbReference>
<sequence length="167" mass="18104">MFTFDEICQLIRLVAETRVGGIELERDGAKLRIDGVQPAAAPPMVGAPLVSEQAVQALRAAVTPPLAPAAQPSPAKEQPEEEAASEDNLHFVTSPIVGTFYRAPNPDADPYVQPGDRVRKGQVLCIVEAMKLMNEIESDVDGVIVKIYPENAQPVEFGERLFAIRVD</sequence>
<dbReference type="Gene3D" id="2.40.50.100">
    <property type="match status" value="1"/>
</dbReference>
<keyword evidence="5" id="KW-0443">Lipid metabolism</keyword>
<evidence type="ECO:0000256" key="2">
    <source>
        <dbReference type="ARBA" id="ARBA00017562"/>
    </source>
</evidence>
<proteinExistence type="predicted"/>
<reference evidence="10" key="2">
    <citation type="journal article" date="2012" name="PLoS ONE">
        <title>A Deeply Branching Thermophilic Bacterium with an Ancient Acetyl-CoA Pathway Dominates a Subsurface Ecosystem.</title>
        <authorList>
            <person name="Takami H."/>
            <person name="Noguchi H."/>
            <person name="Takaki Y."/>
            <person name="Uchiyama I."/>
            <person name="Toyoda A."/>
            <person name="Nishi S."/>
            <person name="Chee G.-J."/>
            <person name="Arai W."/>
            <person name="Nunoura T."/>
            <person name="Itoh T."/>
            <person name="Hattori M."/>
            <person name="Takai K."/>
        </authorList>
    </citation>
    <scope>NUCLEOTIDE SEQUENCE</scope>
</reference>
<dbReference type="InterPro" id="IPR001249">
    <property type="entry name" value="AcCoA_biotinCC"/>
</dbReference>
<dbReference type="UniPathway" id="UPA00094"/>
<dbReference type="PANTHER" id="PTHR45266:SF3">
    <property type="entry name" value="OXALOACETATE DECARBOXYLASE ALPHA CHAIN"/>
    <property type="match status" value="1"/>
</dbReference>
<reference evidence="10" key="1">
    <citation type="journal article" date="2005" name="Environ. Microbiol.">
        <title>Genetic and functional properties of uncultivated thermophilic crenarchaeotes from a subsurface gold mine as revealed by analysis of genome fragments.</title>
        <authorList>
            <person name="Nunoura T."/>
            <person name="Hirayama H."/>
            <person name="Takami H."/>
            <person name="Oida H."/>
            <person name="Nishi S."/>
            <person name="Shimamura S."/>
            <person name="Suzuki Y."/>
            <person name="Inagaki F."/>
            <person name="Takai K."/>
            <person name="Nealson K.H."/>
            <person name="Horikoshi K."/>
        </authorList>
    </citation>
    <scope>NUCLEOTIDE SEQUENCE</scope>
</reference>
<dbReference type="PRINTS" id="PR01071">
    <property type="entry name" value="ACOABIOTINCC"/>
</dbReference>
<evidence type="ECO:0000256" key="8">
    <source>
        <dbReference type="SAM" id="MobiDB-lite"/>
    </source>
</evidence>
<gene>
    <name evidence="10" type="ORF">HGMM_F42G09C20</name>
</gene>
<protein>
    <recommendedName>
        <fullName evidence="2">Biotin carboxyl carrier protein of acetyl-CoA carboxylase</fullName>
    </recommendedName>
</protein>
<dbReference type="Pfam" id="PF00364">
    <property type="entry name" value="Biotin_lipoyl"/>
    <property type="match status" value="1"/>
</dbReference>
<evidence type="ECO:0000256" key="5">
    <source>
        <dbReference type="ARBA" id="ARBA00023098"/>
    </source>
</evidence>
<comment type="pathway">
    <text evidence="1">Lipid metabolism; fatty acid biosynthesis.</text>
</comment>
<keyword evidence="6" id="KW-0275">Fatty acid biosynthesis</keyword>
<accession>H5SKV8</accession>
<dbReference type="GO" id="GO:0003989">
    <property type="term" value="F:acetyl-CoA carboxylase activity"/>
    <property type="evidence" value="ECO:0007669"/>
    <property type="project" value="InterPro"/>
</dbReference>
<dbReference type="InterPro" id="IPR011053">
    <property type="entry name" value="Single_hybrid_motif"/>
</dbReference>
<evidence type="ECO:0000256" key="6">
    <source>
        <dbReference type="ARBA" id="ARBA00023160"/>
    </source>
</evidence>
<dbReference type="InterPro" id="IPR050709">
    <property type="entry name" value="Biotin_Carboxyl_Carrier/Decarb"/>
</dbReference>
<evidence type="ECO:0000313" key="10">
    <source>
        <dbReference type="EMBL" id="BAL56794.1"/>
    </source>
</evidence>
<feature type="domain" description="Lipoyl-binding" evidence="9">
    <location>
        <begin position="89"/>
        <end position="165"/>
    </location>
</feature>
<feature type="region of interest" description="Disordered" evidence="8">
    <location>
        <begin position="65"/>
        <end position="88"/>
    </location>
</feature>
<dbReference type="AlphaFoldDB" id="H5SKV8"/>
<dbReference type="InterPro" id="IPR001882">
    <property type="entry name" value="Biotin_BS"/>
</dbReference>
<evidence type="ECO:0000256" key="1">
    <source>
        <dbReference type="ARBA" id="ARBA00005194"/>
    </source>
</evidence>
<organism evidence="10">
    <name type="scientific">uncultured prokaryote</name>
    <dbReference type="NCBI Taxonomy" id="198431"/>
    <lineage>
        <taxon>unclassified sequences</taxon>
        <taxon>environmental samples</taxon>
    </lineage>
</organism>
<evidence type="ECO:0000256" key="4">
    <source>
        <dbReference type="ARBA" id="ARBA00022832"/>
    </source>
</evidence>
<dbReference type="PROSITE" id="PS00188">
    <property type="entry name" value="BIOTIN"/>
    <property type="match status" value="1"/>
</dbReference>